<protein>
    <recommendedName>
        <fullName evidence="5">Heterokaryon incompatibility domain-containing protein</fullName>
    </recommendedName>
</protein>
<dbReference type="Pfam" id="PF26640">
    <property type="entry name" value="DUF8212"/>
    <property type="match status" value="1"/>
</dbReference>
<proteinExistence type="predicted"/>
<evidence type="ECO:0000259" key="2">
    <source>
        <dbReference type="Pfam" id="PF26640"/>
    </source>
</evidence>
<keyword evidence="4" id="KW-1185">Reference proteome</keyword>
<accession>A0ABY0GPZ7</accession>
<dbReference type="Pfam" id="PF06985">
    <property type="entry name" value="HET"/>
    <property type="match status" value="1"/>
</dbReference>
<comment type="caution">
    <text evidence="3">The sequence shown here is derived from an EMBL/GenBank/DDBJ whole genome shotgun (WGS) entry which is preliminary data.</text>
</comment>
<evidence type="ECO:0000313" key="4">
    <source>
        <dbReference type="Proteomes" id="UP000293195"/>
    </source>
</evidence>
<gene>
    <name evidence="3" type="ORF">AA0119_g2111</name>
</gene>
<dbReference type="EMBL" id="PDXF01000005">
    <property type="protein sequence ID" value="RYO07430.1"/>
    <property type="molecule type" value="Genomic_DNA"/>
</dbReference>
<dbReference type="PANTHER" id="PTHR10622:SF10">
    <property type="entry name" value="HET DOMAIN-CONTAINING PROTEIN"/>
    <property type="match status" value="1"/>
</dbReference>
<dbReference type="InterPro" id="IPR058525">
    <property type="entry name" value="DUF8212"/>
</dbReference>
<reference evidence="4" key="1">
    <citation type="journal article" date="2019" name="bioRxiv">
        <title>Genomics, evolutionary history and diagnostics of the Alternaria alternata species group including apple and Asian pear pathotypes.</title>
        <authorList>
            <person name="Armitage A.D."/>
            <person name="Cockerton H.M."/>
            <person name="Sreenivasaprasad S."/>
            <person name="Woodhall J.W."/>
            <person name="Lane C.R."/>
            <person name="Harrison R.J."/>
            <person name="Clarkson J.P."/>
        </authorList>
    </citation>
    <scope>NUCLEOTIDE SEQUENCE [LARGE SCALE GENOMIC DNA]</scope>
    <source>
        <strain evidence="4">FERA 635</strain>
    </source>
</reference>
<feature type="domain" description="DUF8212" evidence="2">
    <location>
        <begin position="233"/>
        <end position="262"/>
    </location>
</feature>
<evidence type="ECO:0000259" key="1">
    <source>
        <dbReference type="Pfam" id="PF06985"/>
    </source>
</evidence>
<feature type="domain" description="Heterokaryon incompatibility" evidence="1">
    <location>
        <begin position="22"/>
        <end position="108"/>
    </location>
</feature>
<dbReference type="PANTHER" id="PTHR10622">
    <property type="entry name" value="HET DOMAIN-CONTAINING PROTEIN"/>
    <property type="match status" value="1"/>
</dbReference>
<evidence type="ECO:0008006" key="5">
    <source>
        <dbReference type="Google" id="ProtNLM"/>
    </source>
</evidence>
<dbReference type="Proteomes" id="UP000293195">
    <property type="component" value="Unassembled WGS sequence"/>
</dbReference>
<organism evidence="3 4">
    <name type="scientific">Alternaria tenuissima</name>
    <dbReference type="NCBI Taxonomy" id="119927"/>
    <lineage>
        <taxon>Eukaryota</taxon>
        <taxon>Fungi</taxon>
        <taxon>Dikarya</taxon>
        <taxon>Ascomycota</taxon>
        <taxon>Pezizomycotina</taxon>
        <taxon>Dothideomycetes</taxon>
        <taxon>Pleosporomycetidae</taxon>
        <taxon>Pleosporales</taxon>
        <taxon>Pleosporineae</taxon>
        <taxon>Pleosporaceae</taxon>
        <taxon>Alternaria</taxon>
        <taxon>Alternaria sect. Alternaria</taxon>
        <taxon>Alternaria alternata complex</taxon>
    </lineage>
</organism>
<sequence>MRLLNAADLTFKEFEGSSIPPYAILSHRWEDEEVTYQCFRHWTPALKSKSGFRKIQQCCYQAQRDKIKFVWVDTCCIDKSSSTELSEAINSMYTWYQRAVVCYAYLSDVTIPLSIRTLNTEDVENTYQVIASKWWTRGWTLQELIAPQSVVFYVNGSDAWSRIGTRSSLVELVATRTGIAKEYLIGEDARRCSVAQRMSWASERITTRPKDMAYCLLGIFGVNMPLLYGEGSRAFIRLQEEIMKRSDDETLFAWQVGYGGIEGDTCGPLAPHPSHFRGINHLFPMTGSTLENPYSMTNKGLTIVLPVIHPDDGPYGMAILNCNDYNSTYSSPQMQIGLPVVRLGPEASNRYARDARIIGPLTPVKNVDASPKTIFVTHDSSPQRESSGLLVRLPAGQDALFRPRYWTTSFSALVEGKESQAEYRIPSDHRRGAILFQGPSRSHILILFNIEMQYVGQWACKVLYVPAESRLPDHELTTMQKTIQRACSTISLLSDSTVSSQVLAAEIEKEPDWSLTHDNDHRPSNSRYSMAYLPNNHVAYAQIEKTVVRGMITLVLNVEFQDRSQELQRPYELVGSEVPIPLTTKPIYSEAHGGYFRVRYSQVP</sequence>
<evidence type="ECO:0000313" key="3">
    <source>
        <dbReference type="EMBL" id="RYO07430.1"/>
    </source>
</evidence>
<name>A0ABY0GPZ7_9PLEO</name>
<dbReference type="InterPro" id="IPR010730">
    <property type="entry name" value="HET"/>
</dbReference>